<reference evidence="2 3" key="1">
    <citation type="submission" date="2019-03" db="EMBL/GenBank/DDBJ databases">
        <title>First draft genome of Liparis tanakae, snailfish: a comprehensive survey of snailfish specific genes.</title>
        <authorList>
            <person name="Kim W."/>
            <person name="Song I."/>
            <person name="Jeong J.-H."/>
            <person name="Kim D."/>
            <person name="Kim S."/>
            <person name="Ryu S."/>
            <person name="Song J.Y."/>
            <person name="Lee S.K."/>
        </authorList>
    </citation>
    <scope>NUCLEOTIDE SEQUENCE [LARGE SCALE GENOMIC DNA]</scope>
    <source>
        <tissue evidence="2">Muscle</tissue>
    </source>
</reference>
<accession>A0A4Z2J605</accession>
<evidence type="ECO:0000256" key="1">
    <source>
        <dbReference type="SAM" id="MobiDB-lite"/>
    </source>
</evidence>
<gene>
    <name evidence="2" type="ORF">EYF80_004062</name>
</gene>
<keyword evidence="3" id="KW-1185">Reference proteome</keyword>
<evidence type="ECO:0000313" key="2">
    <source>
        <dbReference type="EMBL" id="TNN85815.1"/>
    </source>
</evidence>
<feature type="region of interest" description="Disordered" evidence="1">
    <location>
        <begin position="130"/>
        <end position="152"/>
    </location>
</feature>
<evidence type="ECO:0000313" key="3">
    <source>
        <dbReference type="Proteomes" id="UP000314294"/>
    </source>
</evidence>
<dbReference type="AlphaFoldDB" id="A0A4Z2J605"/>
<comment type="caution">
    <text evidence="2">The sequence shown here is derived from an EMBL/GenBank/DDBJ whole genome shotgun (WGS) entry which is preliminary data.</text>
</comment>
<sequence>MATSMSSVASLAWADCCSRGTERGAESVKSSVRSTSASSWLPMLWGDEEFRFSRRHSTLNCGSRDAGGKDLVLPTAPRLGDDLDDLLQGTAHPVGKLHHLVAKLAKYLYEFLEGADSLQMVEGDQDLRGVKSQDQDFSDGGEEQAGSLHHAGPITEHCDGSIRLGRQGRPHISQLGYGITYKTGEEGLTHLILELLVLCGDGLPDGDEASHGHAHCLAHPVYGRLGLTFMLPSAALQPCSNANELYPPSSVRPKASTAPLCHGWI</sequence>
<proteinExistence type="predicted"/>
<name>A0A4Z2J605_9TELE</name>
<protein>
    <submittedName>
        <fullName evidence="2">Uncharacterized protein</fullName>
    </submittedName>
</protein>
<dbReference type="EMBL" id="SRLO01000019">
    <property type="protein sequence ID" value="TNN85815.1"/>
    <property type="molecule type" value="Genomic_DNA"/>
</dbReference>
<organism evidence="2 3">
    <name type="scientific">Liparis tanakae</name>
    <name type="common">Tanaka's snailfish</name>
    <dbReference type="NCBI Taxonomy" id="230148"/>
    <lineage>
        <taxon>Eukaryota</taxon>
        <taxon>Metazoa</taxon>
        <taxon>Chordata</taxon>
        <taxon>Craniata</taxon>
        <taxon>Vertebrata</taxon>
        <taxon>Euteleostomi</taxon>
        <taxon>Actinopterygii</taxon>
        <taxon>Neopterygii</taxon>
        <taxon>Teleostei</taxon>
        <taxon>Neoteleostei</taxon>
        <taxon>Acanthomorphata</taxon>
        <taxon>Eupercaria</taxon>
        <taxon>Perciformes</taxon>
        <taxon>Cottioidei</taxon>
        <taxon>Cottales</taxon>
        <taxon>Liparidae</taxon>
        <taxon>Liparis</taxon>
    </lineage>
</organism>
<dbReference type="Proteomes" id="UP000314294">
    <property type="component" value="Unassembled WGS sequence"/>
</dbReference>